<proteinExistence type="predicted"/>
<protein>
    <recommendedName>
        <fullName evidence="3">Pentatricopeptide repeat domain-containing protein</fullName>
    </recommendedName>
</protein>
<evidence type="ECO:0008006" key="3">
    <source>
        <dbReference type="Google" id="ProtNLM"/>
    </source>
</evidence>
<gene>
    <name evidence="1" type="ORF">EPUL_001029</name>
</gene>
<keyword evidence="2" id="KW-1185">Reference proteome</keyword>
<organism evidence="1 2">
    <name type="scientific">Erysiphe pulchra</name>
    <dbReference type="NCBI Taxonomy" id="225359"/>
    <lineage>
        <taxon>Eukaryota</taxon>
        <taxon>Fungi</taxon>
        <taxon>Dikarya</taxon>
        <taxon>Ascomycota</taxon>
        <taxon>Pezizomycotina</taxon>
        <taxon>Leotiomycetes</taxon>
        <taxon>Erysiphales</taxon>
        <taxon>Erysiphaceae</taxon>
        <taxon>Erysiphe</taxon>
    </lineage>
</organism>
<dbReference type="EMBL" id="PEDP01000148">
    <property type="protein sequence ID" value="POS87323.1"/>
    <property type="molecule type" value="Genomic_DNA"/>
</dbReference>
<sequence>MLIVSSRASQARLAWRHNSCSHFATTFIQRCIGVTKRKSFKAGDVFTAFYSTIFAAAALVDSKAKENRLREWDRLIAEAREGQWTGEERNSCRSKFDQDLELLGSLKSSITDITTSENSESNHIFFGRPAWHLRKLKIGRREPLCMQSIFGIGNQEEFSKMENFTGSTRKDPVLETFIHEEPDFDAPERDISQSEELKALRANINCLVIRLLQMSTIYESPSKDSGTSNDEEIQKQLEIMKQRLESLNVPFESLPMYIYDGADNAKAQVKDLNAILWCICRKATCEESSLNLMIAKICYNLLISAVPPNIETYNIILHEFSLLELHDFAEQVLQSFWFSRLRPNKRTIELIILHYKSKNDKIGLTMMVRKMRGSNGDLMQSSVYAKKYQKKYVSVDGSHQLLQNFDPQDPMIRRGMKRQKLYFRSGYLYKKSPRDKHIFDALINAHLKLKGLRPAIRYLSAAIREGSKIKSNTLSLVISSCIKCADYTSGLEILMNILSQWTLNGYRRQVQLVPVVRFHLYRLLFFCGIDPNKGVNGHLPSRITHYKESMILRDLEFPKEALRKLLYLMKIESLKERLSRNSKLIVNLGNALNPISAISKTYDYEGIEKAFYFMKTAAKREEIINDMFRCSVDLRVGFKLRIRGLQSNYITSFSKMEEITTKIIMMRIRMCVSRLNVMANMISHTDLACVNMRILQNLDLRLSVLHMQAKIEIYLNKWWIRRLGFASSLSRSYTQRKRLNQLTQILTNIESKTNTLWEYCFAEESNF</sequence>
<accession>A0A2S4PZ59</accession>
<dbReference type="STRING" id="225359.A0A2S4PZ59"/>
<evidence type="ECO:0000313" key="2">
    <source>
        <dbReference type="Proteomes" id="UP000237438"/>
    </source>
</evidence>
<reference evidence="1 2" key="1">
    <citation type="submission" date="2017-10" db="EMBL/GenBank/DDBJ databases">
        <title>Development of genomic resources for the powdery mildew, Erysiphe pulchra.</title>
        <authorList>
            <person name="Wadl P.A."/>
            <person name="Mack B.M."/>
            <person name="Moore G."/>
            <person name="Beltz S.B."/>
        </authorList>
    </citation>
    <scope>NUCLEOTIDE SEQUENCE [LARGE SCALE GENOMIC DNA]</scope>
    <source>
        <strain evidence="1">Cflorida</strain>
    </source>
</reference>
<dbReference type="Proteomes" id="UP000237438">
    <property type="component" value="Unassembled WGS sequence"/>
</dbReference>
<name>A0A2S4PZ59_9PEZI</name>
<evidence type="ECO:0000313" key="1">
    <source>
        <dbReference type="EMBL" id="POS87323.1"/>
    </source>
</evidence>
<dbReference type="OrthoDB" id="185373at2759"/>
<dbReference type="AlphaFoldDB" id="A0A2S4PZ59"/>
<comment type="caution">
    <text evidence="1">The sequence shown here is derived from an EMBL/GenBank/DDBJ whole genome shotgun (WGS) entry which is preliminary data.</text>
</comment>